<organism evidence="2 3">
    <name type="scientific">Brassica cretica</name>
    <name type="common">Mustard</name>
    <dbReference type="NCBI Taxonomy" id="69181"/>
    <lineage>
        <taxon>Eukaryota</taxon>
        <taxon>Viridiplantae</taxon>
        <taxon>Streptophyta</taxon>
        <taxon>Embryophyta</taxon>
        <taxon>Tracheophyta</taxon>
        <taxon>Spermatophyta</taxon>
        <taxon>Magnoliopsida</taxon>
        <taxon>eudicotyledons</taxon>
        <taxon>Gunneridae</taxon>
        <taxon>Pentapetalae</taxon>
        <taxon>rosids</taxon>
        <taxon>malvids</taxon>
        <taxon>Brassicales</taxon>
        <taxon>Brassicaceae</taxon>
        <taxon>Brassiceae</taxon>
        <taxon>Brassica</taxon>
    </lineage>
</organism>
<evidence type="ECO:0000313" key="2">
    <source>
        <dbReference type="EMBL" id="KAF3560300.1"/>
    </source>
</evidence>
<sequence length="51" mass="6020">MIIYECSGSVKKEKKADSEEDDEKDEVKKDTSRKRSASLDDLEERLGWRER</sequence>
<dbReference type="EMBL" id="QGKX02000996">
    <property type="protein sequence ID" value="KAF3560300.1"/>
    <property type="molecule type" value="Genomic_DNA"/>
</dbReference>
<proteinExistence type="predicted"/>
<comment type="caution">
    <text evidence="2">The sequence shown here is derived from an EMBL/GenBank/DDBJ whole genome shotgun (WGS) entry which is preliminary data.</text>
</comment>
<reference evidence="2" key="1">
    <citation type="submission" date="2019-12" db="EMBL/GenBank/DDBJ databases">
        <title>Genome sequencing and annotation of Brassica cretica.</title>
        <authorList>
            <person name="Studholme D.J."/>
            <person name="Sarris P."/>
        </authorList>
    </citation>
    <scope>NUCLEOTIDE SEQUENCE</scope>
    <source>
        <strain evidence="2">PFS-109/04</strain>
        <tissue evidence="2">Leaf</tissue>
    </source>
</reference>
<name>A0A8S9R9J7_BRACR</name>
<dbReference type="AlphaFoldDB" id="A0A8S9R9J7"/>
<accession>A0A8S9R9J7</accession>
<gene>
    <name evidence="2" type="ORF">F2Q69_00011553</name>
</gene>
<feature type="region of interest" description="Disordered" evidence="1">
    <location>
        <begin position="1"/>
        <end position="39"/>
    </location>
</feature>
<dbReference type="Proteomes" id="UP000712600">
    <property type="component" value="Unassembled WGS sequence"/>
</dbReference>
<evidence type="ECO:0000313" key="3">
    <source>
        <dbReference type="Proteomes" id="UP000712600"/>
    </source>
</evidence>
<evidence type="ECO:0000256" key="1">
    <source>
        <dbReference type="SAM" id="MobiDB-lite"/>
    </source>
</evidence>
<protein>
    <submittedName>
        <fullName evidence="2">Uncharacterized protein</fullName>
    </submittedName>
</protein>